<comment type="caution">
    <text evidence="2">The sequence shown here is derived from an EMBL/GenBank/DDBJ whole genome shotgun (WGS) entry which is preliminary data.</text>
</comment>
<dbReference type="Pfam" id="PF13551">
    <property type="entry name" value="HTH_29"/>
    <property type="match status" value="1"/>
</dbReference>
<evidence type="ECO:0000256" key="1">
    <source>
        <dbReference type="SAM" id="MobiDB-lite"/>
    </source>
</evidence>
<dbReference type="AlphaFoldDB" id="A0A1F5VKC0"/>
<reference evidence="2 3" key="1">
    <citation type="journal article" date="2016" name="Nat. Commun.">
        <title>Thousands of microbial genomes shed light on interconnected biogeochemical processes in an aquifer system.</title>
        <authorList>
            <person name="Anantharaman K."/>
            <person name="Brown C.T."/>
            <person name="Hug L.A."/>
            <person name="Sharon I."/>
            <person name="Castelle C.J."/>
            <person name="Probst A.J."/>
            <person name="Thomas B.C."/>
            <person name="Singh A."/>
            <person name="Wilkins M.J."/>
            <person name="Karaoz U."/>
            <person name="Brodie E.L."/>
            <person name="Williams K.H."/>
            <person name="Hubbard S.S."/>
            <person name="Banfield J.F."/>
        </authorList>
    </citation>
    <scope>NUCLEOTIDE SEQUENCE [LARGE SCALE GENOMIC DNA]</scope>
</reference>
<evidence type="ECO:0008006" key="4">
    <source>
        <dbReference type="Google" id="ProtNLM"/>
    </source>
</evidence>
<feature type="region of interest" description="Disordered" evidence="1">
    <location>
        <begin position="76"/>
        <end position="97"/>
    </location>
</feature>
<protein>
    <recommendedName>
        <fullName evidence="4">Transposase</fullName>
    </recommendedName>
</protein>
<dbReference type="SUPFAM" id="SSF46689">
    <property type="entry name" value="Homeodomain-like"/>
    <property type="match status" value="1"/>
</dbReference>
<evidence type="ECO:0000313" key="2">
    <source>
        <dbReference type="EMBL" id="OGF63790.1"/>
    </source>
</evidence>
<dbReference type="InterPro" id="IPR009057">
    <property type="entry name" value="Homeodomain-like_sf"/>
</dbReference>
<gene>
    <name evidence="2" type="ORF">A2Y62_09155</name>
</gene>
<proteinExistence type="predicted"/>
<accession>A0A1F5VKC0</accession>
<feature type="compositionally biased region" description="Low complexity" evidence="1">
    <location>
        <begin position="86"/>
        <end position="97"/>
    </location>
</feature>
<organism evidence="2 3">
    <name type="scientific">Candidatus Fischerbacteria bacterium RBG_13_37_8</name>
    <dbReference type="NCBI Taxonomy" id="1817863"/>
    <lineage>
        <taxon>Bacteria</taxon>
        <taxon>Candidatus Fischeribacteriota</taxon>
    </lineage>
</organism>
<evidence type="ECO:0000313" key="3">
    <source>
        <dbReference type="Proteomes" id="UP000178943"/>
    </source>
</evidence>
<dbReference type="STRING" id="1817863.A2Y62_09155"/>
<sequence length="97" mass="11554">MPRKSPYKIILSPEEEQELKSRAAKYTLPYINVVRAKMILLAAKGLDNDEIAKRLDTRRKIVSMWRKRFFEERLKGLEERPRPGRPRSFPPRYSHSN</sequence>
<name>A0A1F5VKC0_9BACT</name>
<dbReference type="EMBL" id="MFGW01000149">
    <property type="protein sequence ID" value="OGF63790.1"/>
    <property type="molecule type" value="Genomic_DNA"/>
</dbReference>
<dbReference type="Proteomes" id="UP000178943">
    <property type="component" value="Unassembled WGS sequence"/>
</dbReference>